<dbReference type="PANTHER" id="PTHR42928">
    <property type="entry name" value="TRICARBOXYLATE-BINDING PROTEIN"/>
    <property type="match status" value="1"/>
</dbReference>
<evidence type="ECO:0000256" key="2">
    <source>
        <dbReference type="SAM" id="SignalP"/>
    </source>
</evidence>
<dbReference type="RefSeq" id="WP_343896202.1">
    <property type="nucleotide sequence ID" value="NZ_BAAAFZ010000047.1"/>
</dbReference>
<feature type="signal peptide" evidence="2">
    <location>
        <begin position="1"/>
        <end position="26"/>
    </location>
</feature>
<keyword evidence="4" id="KW-1185">Reference proteome</keyword>
<dbReference type="Proteomes" id="UP001501588">
    <property type="component" value="Unassembled WGS sequence"/>
</dbReference>
<dbReference type="InterPro" id="IPR042100">
    <property type="entry name" value="Bug_dom1"/>
</dbReference>
<dbReference type="InterPro" id="IPR005064">
    <property type="entry name" value="BUG"/>
</dbReference>
<feature type="chain" id="PRO_5047318585" evidence="2">
    <location>
        <begin position="27"/>
        <end position="325"/>
    </location>
</feature>
<keyword evidence="2" id="KW-0732">Signal</keyword>
<dbReference type="PANTHER" id="PTHR42928:SF5">
    <property type="entry name" value="BLR1237 PROTEIN"/>
    <property type="match status" value="1"/>
</dbReference>
<dbReference type="Gene3D" id="3.40.190.150">
    <property type="entry name" value="Bordetella uptake gene, domain 1"/>
    <property type="match status" value="1"/>
</dbReference>
<sequence length="325" mass="34115">MPTRRALVALPAALATMAALPSPGKAASWPERPLRWLVGFPPGGAPDLLTRILAQRLEAELGQPVVVENRPGAAGNLAAAALARAAPDGLTFGTLFAATLAVNRHVYRSLPFDPRRDFALISEFARFPSAVMVHPSVPVSSVAELGAWMRAQAAPPICATPGAGVIPHLATEMLLRRLETRCELVHYRGNPDALRDLAAGRAQVMVDAFPTALPLVRDGRARAVAVTSPRRSPLTPDLPAVAETLPGFETASWLAVGAPAGLPEAVAARLSAAVMAATRDPDTARRFATLGAEAIGSTREELATRVAAEDERWGELVRAAGITAD</sequence>
<accession>A0ABP3QFH0</accession>
<reference evidence="4" key="1">
    <citation type="journal article" date="2019" name="Int. J. Syst. Evol. Microbiol.">
        <title>The Global Catalogue of Microorganisms (GCM) 10K type strain sequencing project: providing services to taxonomists for standard genome sequencing and annotation.</title>
        <authorList>
            <consortium name="The Broad Institute Genomics Platform"/>
            <consortium name="The Broad Institute Genome Sequencing Center for Infectious Disease"/>
            <person name="Wu L."/>
            <person name="Ma J."/>
        </authorList>
    </citation>
    <scope>NUCLEOTIDE SEQUENCE [LARGE SCALE GENOMIC DNA]</scope>
    <source>
        <strain evidence="4">JCM 9933</strain>
    </source>
</reference>
<dbReference type="SUPFAM" id="SSF53850">
    <property type="entry name" value="Periplasmic binding protein-like II"/>
    <property type="match status" value="1"/>
</dbReference>
<name>A0ABP3QFH0_9PROT</name>
<dbReference type="Gene3D" id="3.40.190.10">
    <property type="entry name" value="Periplasmic binding protein-like II"/>
    <property type="match status" value="1"/>
</dbReference>
<organism evidence="3 4">
    <name type="scientific">Craurococcus roseus</name>
    <dbReference type="NCBI Taxonomy" id="77585"/>
    <lineage>
        <taxon>Bacteria</taxon>
        <taxon>Pseudomonadati</taxon>
        <taxon>Pseudomonadota</taxon>
        <taxon>Alphaproteobacteria</taxon>
        <taxon>Acetobacterales</taxon>
        <taxon>Acetobacteraceae</taxon>
        <taxon>Craurococcus</taxon>
    </lineage>
</organism>
<comment type="similarity">
    <text evidence="1">Belongs to the UPF0065 (bug) family.</text>
</comment>
<gene>
    <name evidence="3" type="ORF">GCM10009416_30340</name>
</gene>
<evidence type="ECO:0000313" key="4">
    <source>
        <dbReference type="Proteomes" id="UP001501588"/>
    </source>
</evidence>
<dbReference type="PIRSF" id="PIRSF017082">
    <property type="entry name" value="YflP"/>
    <property type="match status" value="1"/>
</dbReference>
<dbReference type="EMBL" id="BAAAFZ010000047">
    <property type="protein sequence ID" value="GAA0589738.1"/>
    <property type="molecule type" value="Genomic_DNA"/>
</dbReference>
<protein>
    <submittedName>
        <fullName evidence="3">Tripartite tricarboxylate transporter substrate binding protein</fullName>
    </submittedName>
</protein>
<proteinExistence type="inferred from homology"/>
<dbReference type="Pfam" id="PF03401">
    <property type="entry name" value="TctC"/>
    <property type="match status" value="1"/>
</dbReference>
<comment type="caution">
    <text evidence="3">The sequence shown here is derived from an EMBL/GenBank/DDBJ whole genome shotgun (WGS) entry which is preliminary data.</text>
</comment>
<evidence type="ECO:0000313" key="3">
    <source>
        <dbReference type="EMBL" id="GAA0589738.1"/>
    </source>
</evidence>
<evidence type="ECO:0000256" key="1">
    <source>
        <dbReference type="ARBA" id="ARBA00006987"/>
    </source>
</evidence>